<dbReference type="InterPro" id="IPR003871">
    <property type="entry name" value="RFA1B/D_OB_1st"/>
</dbReference>
<dbReference type="PANTHER" id="PTHR47165">
    <property type="entry name" value="OS03G0429900 PROTEIN"/>
    <property type="match status" value="1"/>
</dbReference>
<dbReference type="Gramene" id="rna30889">
    <property type="protein sequence ID" value="RHN55670.1"/>
    <property type="gene ID" value="gene30889"/>
</dbReference>
<dbReference type="EMBL" id="PSQE01000005">
    <property type="protein sequence ID" value="RHN55670.1"/>
    <property type="molecule type" value="Genomic_DNA"/>
</dbReference>
<name>A0A396HQQ9_MEDTR</name>
<gene>
    <name evidence="2" type="ORF">MtrunA17_Chr5g0420451</name>
</gene>
<protein>
    <submittedName>
        <fullName evidence="2">Putative nucleic acid-binding protein</fullName>
    </submittedName>
</protein>
<dbReference type="PANTHER" id="PTHR47165:SF4">
    <property type="entry name" value="OS03G0429900 PROTEIN"/>
    <property type="match status" value="1"/>
</dbReference>
<dbReference type="Proteomes" id="UP000265566">
    <property type="component" value="Chromosome 5"/>
</dbReference>
<dbReference type="Gene3D" id="2.40.50.140">
    <property type="entry name" value="Nucleic acid-binding proteins"/>
    <property type="match status" value="1"/>
</dbReference>
<accession>A0A396HQQ9</accession>
<proteinExistence type="predicted"/>
<evidence type="ECO:0000259" key="1">
    <source>
        <dbReference type="Pfam" id="PF02721"/>
    </source>
</evidence>
<dbReference type="AlphaFoldDB" id="A0A396HQQ9"/>
<dbReference type="SUPFAM" id="SSF50249">
    <property type="entry name" value="Nucleic acid-binding proteins"/>
    <property type="match status" value="1"/>
</dbReference>
<dbReference type="CDD" id="cd04480">
    <property type="entry name" value="RPA1_DBD_A_like"/>
    <property type="match status" value="1"/>
</dbReference>
<sequence>MLVTPVQFIADINPKKDFWKLAVRVKDKWVVVKDGKEHLEMVIVDSKGDDIHVVIPTEYKAIFDIILQEDNTYTLSNFQVGKNDLLFKASDHKYRLKWTGGTTAVDVNVHNIPHPILKMKPLAEIISGKWRSDMLYRELCYWCGSRYGILPSSRYDITLNCTLWESYAGTFIRYNNERKEQGPVIVLLKYGKVKEEGLCFFMYRRVHVLICYSSHFPKL</sequence>
<feature type="domain" description="Replication protein A 70 kDa DNA-binding subunit B/D first OB fold" evidence="1">
    <location>
        <begin position="7"/>
        <end position="103"/>
    </location>
</feature>
<evidence type="ECO:0000313" key="2">
    <source>
        <dbReference type="EMBL" id="RHN55670.1"/>
    </source>
</evidence>
<dbReference type="Pfam" id="PF02721">
    <property type="entry name" value="DUF223"/>
    <property type="match status" value="1"/>
</dbReference>
<comment type="caution">
    <text evidence="2">The sequence shown here is derived from an EMBL/GenBank/DDBJ whole genome shotgun (WGS) entry which is preliminary data.</text>
</comment>
<organism evidence="2">
    <name type="scientific">Medicago truncatula</name>
    <name type="common">Barrel medic</name>
    <name type="synonym">Medicago tribuloides</name>
    <dbReference type="NCBI Taxonomy" id="3880"/>
    <lineage>
        <taxon>Eukaryota</taxon>
        <taxon>Viridiplantae</taxon>
        <taxon>Streptophyta</taxon>
        <taxon>Embryophyta</taxon>
        <taxon>Tracheophyta</taxon>
        <taxon>Spermatophyta</taxon>
        <taxon>Magnoliopsida</taxon>
        <taxon>eudicotyledons</taxon>
        <taxon>Gunneridae</taxon>
        <taxon>Pentapetalae</taxon>
        <taxon>rosids</taxon>
        <taxon>fabids</taxon>
        <taxon>Fabales</taxon>
        <taxon>Fabaceae</taxon>
        <taxon>Papilionoideae</taxon>
        <taxon>50 kb inversion clade</taxon>
        <taxon>NPAAA clade</taxon>
        <taxon>Hologalegina</taxon>
        <taxon>IRL clade</taxon>
        <taxon>Trifolieae</taxon>
        <taxon>Medicago</taxon>
    </lineage>
</organism>
<dbReference type="InterPro" id="IPR012340">
    <property type="entry name" value="NA-bd_OB-fold"/>
</dbReference>
<reference evidence="2" key="1">
    <citation type="journal article" date="2018" name="Nat. Plants">
        <title>Whole-genome landscape of Medicago truncatula symbiotic genes.</title>
        <authorList>
            <person name="Pecrix Y."/>
            <person name="Gamas P."/>
            <person name="Carrere S."/>
        </authorList>
    </citation>
    <scope>NUCLEOTIDE SEQUENCE</scope>
    <source>
        <tissue evidence="2">Leaves</tissue>
    </source>
</reference>